<reference evidence="2 3" key="1">
    <citation type="journal article" date="2014" name="Agronomy (Basel)">
        <title>A Draft Genome Sequence for Ensete ventricosum, the Drought-Tolerant Tree Against Hunger.</title>
        <authorList>
            <person name="Harrison J."/>
            <person name="Moore K.A."/>
            <person name="Paszkiewicz K."/>
            <person name="Jones T."/>
            <person name="Grant M."/>
            <person name="Ambacheew D."/>
            <person name="Muzemil S."/>
            <person name="Studholme D.J."/>
        </authorList>
    </citation>
    <scope>NUCLEOTIDE SEQUENCE [LARGE SCALE GENOMIC DNA]</scope>
</reference>
<dbReference type="EMBL" id="AMZH03003180">
    <property type="protein sequence ID" value="RRT73144.1"/>
    <property type="molecule type" value="Genomic_DNA"/>
</dbReference>
<proteinExistence type="predicted"/>
<organism evidence="2 3">
    <name type="scientific">Ensete ventricosum</name>
    <name type="common">Abyssinian banana</name>
    <name type="synonym">Musa ensete</name>
    <dbReference type="NCBI Taxonomy" id="4639"/>
    <lineage>
        <taxon>Eukaryota</taxon>
        <taxon>Viridiplantae</taxon>
        <taxon>Streptophyta</taxon>
        <taxon>Embryophyta</taxon>
        <taxon>Tracheophyta</taxon>
        <taxon>Spermatophyta</taxon>
        <taxon>Magnoliopsida</taxon>
        <taxon>Liliopsida</taxon>
        <taxon>Zingiberales</taxon>
        <taxon>Musaceae</taxon>
        <taxon>Ensete</taxon>
    </lineage>
</organism>
<feature type="compositionally biased region" description="Basic and acidic residues" evidence="1">
    <location>
        <begin position="13"/>
        <end position="28"/>
    </location>
</feature>
<accession>A0A427AA95</accession>
<name>A0A427AA95_ENSVE</name>
<evidence type="ECO:0000313" key="2">
    <source>
        <dbReference type="EMBL" id="RRT73144.1"/>
    </source>
</evidence>
<dbReference type="Proteomes" id="UP000287651">
    <property type="component" value="Unassembled WGS sequence"/>
</dbReference>
<feature type="region of interest" description="Disordered" evidence="1">
    <location>
        <begin position="1"/>
        <end position="42"/>
    </location>
</feature>
<gene>
    <name evidence="2" type="ORF">B296_00026627</name>
</gene>
<comment type="caution">
    <text evidence="2">The sequence shown here is derived from an EMBL/GenBank/DDBJ whole genome shotgun (WGS) entry which is preliminary data.</text>
</comment>
<evidence type="ECO:0000256" key="1">
    <source>
        <dbReference type="SAM" id="MobiDB-lite"/>
    </source>
</evidence>
<evidence type="ECO:0000313" key="3">
    <source>
        <dbReference type="Proteomes" id="UP000287651"/>
    </source>
</evidence>
<protein>
    <submittedName>
        <fullName evidence="2">Uncharacterized protein</fullName>
    </submittedName>
</protein>
<dbReference type="AlphaFoldDB" id="A0A427AA95"/>
<sequence length="290" mass="32314">MTRSADNLPHFSPESDRAPLGDAAKRPELAPSAAAHSFPDPDTLFSESIDSLREQLRLVNQRIDDVRKTLRTKDEHAEGPLHDSPFVQEIQDAPIPSYFRLPMLVAYDSSSDRTEHIEDLIHRGHLDRYITKPRELSLCPKGLVERHIDVIVGGPVAGGVSSLARKAYARAELGMTNSDLIPMTSTLIGFTGDAITPVGVATLLVTFGDEPRTKNQDSHGESPYSLTFGTKAVLPPEVILPMLRIENFTLEAAERSLRENLDMLEEHSVEVHLKNLHYQRVVARLYNQRV</sequence>